<dbReference type="PANTHER" id="PTHR30432:SF1">
    <property type="entry name" value="DNA-BINDING TRANSCRIPTIONAL DUAL REGULATOR MODE"/>
    <property type="match status" value="1"/>
</dbReference>
<keyword evidence="2" id="KW-1185">Reference proteome</keyword>
<protein>
    <submittedName>
        <fullName evidence="1">LysR family transcriptional regulator</fullName>
    </submittedName>
</protein>
<name>A0ABQ3ASL8_9GAMM</name>
<comment type="caution">
    <text evidence="1">The sequence shown here is derived from an EMBL/GenBank/DDBJ whole genome shotgun (WGS) entry which is preliminary data.</text>
</comment>
<evidence type="ECO:0000313" key="2">
    <source>
        <dbReference type="Proteomes" id="UP000619761"/>
    </source>
</evidence>
<dbReference type="InterPro" id="IPR036388">
    <property type="entry name" value="WH-like_DNA-bd_sf"/>
</dbReference>
<dbReference type="RefSeq" id="WP_189415371.1">
    <property type="nucleotide sequence ID" value="NZ_BMYZ01000001.1"/>
</dbReference>
<organism evidence="1 2">
    <name type="scientific">Cellvibrio zantedeschiae</name>
    <dbReference type="NCBI Taxonomy" id="1237077"/>
    <lineage>
        <taxon>Bacteria</taxon>
        <taxon>Pseudomonadati</taxon>
        <taxon>Pseudomonadota</taxon>
        <taxon>Gammaproteobacteria</taxon>
        <taxon>Cellvibrionales</taxon>
        <taxon>Cellvibrionaceae</taxon>
        <taxon>Cellvibrio</taxon>
    </lineage>
</organism>
<dbReference type="Proteomes" id="UP000619761">
    <property type="component" value="Unassembled WGS sequence"/>
</dbReference>
<dbReference type="EMBL" id="BMYZ01000001">
    <property type="protein sequence ID" value="GGY62684.1"/>
    <property type="molecule type" value="Genomic_DNA"/>
</dbReference>
<dbReference type="Gene3D" id="1.10.10.10">
    <property type="entry name" value="Winged helix-like DNA-binding domain superfamily/Winged helix DNA-binding domain"/>
    <property type="match status" value="1"/>
</dbReference>
<dbReference type="InterPro" id="IPR036390">
    <property type="entry name" value="WH_DNA-bd_sf"/>
</dbReference>
<gene>
    <name evidence="1" type="primary">modE</name>
    <name evidence="1" type="ORF">GCM10011613_02750</name>
</gene>
<dbReference type="PANTHER" id="PTHR30432">
    <property type="entry name" value="TRANSCRIPTIONAL REGULATOR MODE"/>
    <property type="match status" value="1"/>
</dbReference>
<evidence type="ECO:0000313" key="1">
    <source>
        <dbReference type="EMBL" id="GGY62684.1"/>
    </source>
</evidence>
<proteinExistence type="predicted"/>
<reference evidence="2" key="1">
    <citation type="journal article" date="2019" name="Int. J. Syst. Evol. Microbiol.">
        <title>The Global Catalogue of Microorganisms (GCM) 10K type strain sequencing project: providing services to taxonomists for standard genome sequencing and annotation.</title>
        <authorList>
            <consortium name="The Broad Institute Genomics Platform"/>
            <consortium name="The Broad Institute Genome Sequencing Center for Infectious Disease"/>
            <person name="Wu L."/>
            <person name="Ma J."/>
        </authorList>
    </citation>
    <scope>NUCLEOTIDE SEQUENCE [LARGE SCALE GENOMIC DNA]</scope>
    <source>
        <strain evidence="2">KCTC 32239</strain>
    </source>
</reference>
<accession>A0ABQ3ASL8</accession>
<dbReference type="InterPro" id="IPR051815">
    <property type="entry name" value="Molybdate_resp_trans_reg"/>
</dbReference>
<dbReference type="SUPFAM" id="SSF46785">
    <property type="entry name" value="Winged helix' DNA-binding domain"/>
    <property type="match status" value="1"/>
</dbReference>
<sequence length="132" mass="14285">MPAKNTQQSTALLRAQLRVMLGNEIAFGPGKADLLEAIRDTGSISAAGKKMGMSYRRAWLLVDAMNRCFQQPLVDTAKGGTNGGGTQLTKLGAQILEDYRALQAEVAIITNKHFEKMQSCLRKMPLASESAT</sequence>